<accession>A0A9W8G692</accession>
<gene>
    <name evidence="2" type="ORF">GGI25_003548</name>
</gene>
<evidence type="ECO:0000313" key="2">
    <source>
        <dbReference type="EMBL" id="KAJ2676513.1"/>
    </source>
</evidence>
<sequence length="531" mass="61145">MFSVRSIGFSSLRHKRKLAIPLIIFSFMFVFYGLAQLAGLQDYNADTWAPLALKQSQPLKCSQLPIPEHYWAGKRSEMPLFVEIPSLQPINVGDTVCVRVIIPANRVKASVVFAPFPDTPWDSILLDMVGNSTGISVPVELKRVDDLRNYGINNAHIYEADVQLRDADLYRPEGYLEYRDAKWNAEAPLGPQPFMPEPLFISDLLAIDVQDKDKQSPFSLSRYMELPVCTESNPEGRWVSIDDIPFDTSSLPPPDNHNRVWLPYDCRLLRISYQSFAQCLISKYPTVHFFGDSNMRRALKKITTLGEWCSTPQEQASGRCLCEDHSEPFPRFNLNIRDAHINMDPTNGGWAQTGDLVHTRHANQSRIYAHRWDGLTENNQAPWWAVFGAGMERNGHAQLVIISLTNWDAAFSTRSFYAWELNRLLDIIENVYDPRTEIMVRTGQYYCCRHDESRTKRRYSRLRNKAFDSYIVDAFTERFNSTRKLSIWDVSALSERRPLEARKESISCHANHARAEIIEIENQLLFNHMCN</sequence>
<keyword evidence="1" id="KW-0812">Transmembrane</keyword>
<dbReference type="OrthoDB" id="2104804at2759"/>
<evidence type="ECO:0000313" key="3">
    <source>
        <dbReference type="Proteomes" id="UP001151518"/>
    </source>
</evidence>
<keyword evidence="1" id="KW-0472">Membrane</keyword>
<reference evidence="2" key="1">
    <citation type="submission" date="2022-07" db="EMBL/GenBank/DDBJ databases">
        <title>Phylogenomic reconstructions and comparative analyses of Kickxellomycotina fungi.</title>
        <authorList>
            <person name="Reynolds N.K."/>
            <person name="Stajich J.E."/>
            <person name="Barry K."/>
            <person name="Grigoriev I.V."/>
            <person name="Crous P."/>
            <person name="Smith M.E."/>
        </authorList>
    </citation>
    <scope>NUCLEOTIDE SEQUENCE</scope>
    <source>
        <strain evidence="2">NRRL 3115</strain>
    </source>
</reference>
<organism evidence="2 3">
    <name type="scientific">Coemansia spiralis</name>
    <dbReference type="NCBI Taxonomy" id="417178"/>
    <lineage>
        <taxon>Eukaryota</taxon>
        <taxon>Fungi</taxon>
        <taxon>Fungi incertae sedis</taxon>
        <taxon>Zoopagomycota</taxon>
        <taxon>Kickxellomycotina</taxon>
        <taxon>Kickxellomycetes</taxon>
        <taxon>Kickxellales</taxon>
        <taxon>Kickxellaceae</taxon>
        <taxon>Coemansia</taxon>
    </lineage>
</organism>
<dbReference type="EMBL" id="JANBTW010000039">
    <property type="protein sequence ID" value="KAJ2676513.1"/>
    <property type="molecule type" value="Genomic_DNA"/>
</dbReference>
<dbReference type="AlphaFoldDB" id="A0A9W8G692"/>
<name>A0A9W8G692_9FUNG</name>
<evidence type="ECO:0000256" key="1">
    <source>
        <dbReference type="SAM" id="Phobius"/>
    </source>
</evidence>
<protein>
    <submittedName>
        <fullName evidence="2">Uncharacterized protein</fullName>
    </submittedName>
</protein>
<keyword evidence="1" id="KW-1133">Transmembrane helix</keyword>
<proteinExistence type="predicted"/>
<comment type="caution">
    <text evidence="2">The sequence shown here is derived from an EMBL/GenBank/DDBJ whole genome shotgun (WGS) entry which is preliminary data.</text>
</comment>
<dbReference type="Proteomes" id="UP001151518">
    <property type="component" value="Unassembled WGS sequence"/>
</dbReference>
<feature type="transmembrane region" description="Helical" evidence="1">
    <location>
        <begin position="18"/>
        <end position="35"/>
    </location>
</feature>